<proteinExistence type="predicted"/>
<evidence type="ECO:0000313" key="2">
    <source>
        <dbReference type="EMBL" id="BBC30176.1"/>
    </source>
</evidence>
<dbReference type="EMBL" id="AP018448">
    <property type="protein sequence ID" value="BBC30176.1"/>
    <property type="molecule type" value="Genomic_DNA"/>
</dbReference>
<sequence>MHAGYGCFATRGAPPECAADDAHYPGTCAAGCYDRRTSDIAGHRVENEDMVDLPNRLPLRFRLPGSSG</sequence>
<reference evidence="2 3" key="2">
    <citation type="journal article" date="2023" name="ChemBioChem">
        <title>Acyltransferase Domain Exchange between Two Independent Type I Polyketide Synthases in the Same Producer Strain of Macrolide Antibiotics.</title>
        <authorList>
            <person name="Kudo F."/>
            <person name="Kishikawa K."/>
            <person name="Tsuboi K."/>
            <person name="Kido T."/>
            <person name="Usui T."/>
            <person name="Hashimoto J."/>
            <person name="Shin-Ya K."/>
            <person name="Miyanaga A."/>
            <person name="Eguchi T."/>
        </authorList>
    </citation>
    <scope>NUCLEOTIDE SEQUENCE [LARGE SCALE GENOMIC DNA]</scope>
    <source>
        <strain evidence="2 3">A-8890</strain>
    </source>
</reference>
<dbReference type="SUPFAM" id="SSF74650">
    <property type="entry name" value="Galactose mutarotase-like"/>
    <property type="match status" value="1"/>
</dbReference>
<dbReference type="InterPro" id="IPR005196">
    <property type="entry name" value="Glyco_hydro_65_N"/>
</dbReference>
<organism evidence="2 3">
    <name type="scientific">Streptomyces graminofaciens</name>
    <dbReference type="NCBI Taxonomy" id="68212"/>
    <lineage>
        <taxon>Bacteria</taxon>
        <taxon>Bacillati</taxon>
        <taxon>Actinomycetota</taxon>
        <taxon>Actinomycetes</taxon>
        <taxon>Kitasatosporales</taxon>
        <taxon>Streptomycetaceae</taxon>
        <taxon>Streptomyces</taxon>
    </lineage>
</organism>
<keyword evidence="3" id="KW-1185">Reference proteome</keyword>
<name>A0ABN5VAB1_9ACTN</name>
<reference evidence="2 3" key="1">
    <citation type="journal article" date="2010" name="ChemBioChem">
        <title>Cloning and characterization of the biosynthetic gene cluster of 16-membered macrolide antibiotic FD-891: involvement of a dual functional cytochrome P450 monooxygenase catalyzing epoxidation and hydroxylation.</title>
        <authorList>
            <person name="Kudo F."/>
            <person name="Motegi A."/>
            <person name="Mizoue K."/>
            <person name="Eguchi T."/>
        </authorList>
    </citation>
    <scope>NUCLEOTIDE SEQUENCE [LARGE SCALE GENOMIC DNA]</scope>
    <source>
        <strain evidence="2 3">A-8890</strain>
    </source>
</reference>
<evidence type="ECO:0000313" key="3">
    <source>
        <dbReference type="Proteomes" id="UP001321542"/>
    </source>
</evidence>
<dbReference type="Gene3D" id="2.70.98.40">
    <property type="entry name" value="Glycoside hydrolase, family 65, N-terminal domain"/>
    <property type="match status" value="1"/>
</dbReference>
<accession>A0ABN5VAB1</accession>
<feature type="domain" description="Glycoside hydrolase family 65 N-terminal" evidence="1">
    <location>
        <begin position="4"/>
        <end position="65"/>
    </location>
</feature>
<protein>
    <recommendedName>
        <fullName evidence="1">Glycoside hydrolase family 65 N-terminal domain-containing protein</fullName>
    </recommendedName>
</protein>
<gene>
    <name evidence="2" type="ORF">SGFS_014700</name>
</gene>
<dbReference type="Proteomes" id="UP001321542">
    <property type="component" value="Chromosome"/>
</dbReference>
<dbReference type="InterPro" id="IPR011013">
    <property type="entry name" value="Gal_mutarotase_sf_dom"/>
</dbReference>
<dbReference type="Pfam" id="PF03636">
    <property type="entry name" value="Glyco_hydro_65N"/>
    <property type="match status" value="1"/>
</dbReference>
<dbReference type="InterPro" id="IPR037018">
    <property type="entry name" value="GH65_N"/>
</dbReference>
<evidence type="ECO:0000259" key="1">
    <source>
        <dbReference type="Pfam" id="PF03636"/>
    </source>
</evidence>